<feature type="transmembrane region" description="Helical" evidence="5">
    <location>
        <begin position="106"/>
        <end position="126"/>
    </location>
</feature>
<feature type="transmembrane region" description="Helical" evidence="5">
    <location>
        <begin position="175"/>
        <end position="198"/>
    </location>
</feature>
<dbReference type="PANTHER" id="PTHR31102:SF1">
    <property type="entry name" value="CATION_H+ EXCHANGER DOMAIN-CONTAINING PROTEIN"/>
    <property type="match status" value="1"/>
</dbReference>
<feature type="transmembrane region" description="Helical" evidence="5">
    <location>
        <begin position="234"/>
        <end position="252"/>
    </location>
</feature>
<keyword evidence="8" id="KW-1185">Reference proteome</keyword>
<evidence type="ECO:0000259" key="6">
    <source>
        <dbReference type="Pfam" id="PF00999"/>
    </source>
</evidence>
<name>A0A9W6ZIJ4_9STRA</name>
<proteinExistence type="predicted"/>
<feature type="transmembrane region" description="Helical" evidence="5">
    <location>
        <begin position="334"/>
        <end position="356"/>
    </location>
</feature>
<comment type="caution">
    <text evidence="7">The sequence shown here is derived from an EMBL/GenBank/DDBJ whole genome shotgun (WGS) entry which is preliminary data.</text>
</comment>
<feature type="domain" description="Cation/H+ exchanger transmembrane" evidence="6">
    <location>
        <begin position="304"/>
        <end position="391"/>
    </location>
</feature>
<evidence type="ECO:0000256" key="2">
    <source>
        <dbReference type="ARBA" id="ARBA00022692"/>
    </source>
</evidence>
<dbReference type="GO" id="GO:0015297">
    <property type="term" value="F:antiporter activity"/>
    <property type="evidence" value="ECO:0007669"/>
    <property type="project" value="InterPro"/>
</dbReference>
<evidence type="ECO:0000256" key="1">
    <source>
        <dbReference type="ARBA" id="ARBA00004141"/>
    </source>
</evidence>
<dbReference type="InterPro" id="IPR051843">
    <property type="entry name" value="CPA1_transporter"/>
</dbReference>
<keyword evidence="2 5" id="KW-0812">Transmembrane</keyword>
<keyword evidence="3 5" id="KW-1133">Transmembrane helix</keyword>
<evidence type="ECO:0000313" key="8">
    <source>
        <dbReference type="Proteomes" id="UP001165085"/>
    </source>
</evidence>
<accession>A0A9W6ZIJ4</accession>
<evidence type="ECO:0000256" key="3">
    <source>
        <dbReference type="ARBA" id="ARBA00022989"/>
    </source>
</evidence>
<feature type="transmembrane region" description="Helical" evidence="5">
    <location>
        <begin position="146"/>
        <end position="166"/>
    </location>
</feature>
<dbReference type="GO" id="GO:0016020">
    <property type="term" value="C:membrane"/>
    <property type="evidence" value="ECO:0007669"/>
    <property type="project" value="UniProtKB-SubCell"/>
</dbReference>
<dbReference type="OrthoDB" id="423807at2759"/>
<organism evidence="7 8">
    <name type="scientific">Triparma strigata</name>
    <dbReference type="NCBI Taxonomy" id="1606541"/>
    <lineage>
        <taxon>Eukaryota</taxon>
        <taxon>Sar</taxon>
        <taxon>Stramenopiles</taxon>
        <taxon>Ochrophyta</taxon>
        <taxon>Bolidophyceae</taxon>
        <taxon>Parmales</taxon>
        <taxon>Triparmaceae</taxon>
        <taxon>Triparma</taxon>
    </lineage>
</organism>
<reference evidence="8" key="1">
    <citation type="journal article" date="2023" name="Commun. Biol.">
        <title>Genome analysis of Parmales, the sister group of diatoms, reveals the evolutionary specialization of diatoms from phago-mixotrophs to photoautotrophs.</title>
        <authorList>
            <person name="Ban H."/>
            <person name="Sato S."/>
            <person name="Yoshikawa S."/>
            <person name="Yamada K."/>
            <person name="Nakamura Y."/>
            <person name="Ichinomiya M."/>
            <person name="Sato N."/>
            <person name="Blanc-Mathieu R."/>
            <person name="Endo H."/>
            <person name="Kuwata A."/>
            <person name="Ogata H."/>
        </authorList>
    </citation>
    <scope>NUCLEOTIDE SEQUENCE [LARGE SCALE GENOMIC DNA]</scope>
    <source>
        <strain evidence="8">NIES 3701</strain>
    </source>
</reference>
<dbReference type="PANTHER" id="PTHR31102">
    <property type="match status" value="1"/>
</dbReference>
<evidence type="ECO:0000313" key="7">
    <source>
        <dbReference type="EMBL" id="GMH52736.1"/>
    </source>
</evidence>
<gene>
    <name evidence="7" type="ORF">TrST_g13546</name>
</gene>
<comment type="subcellular location">
    <subcellularLocation>
        <location evidence="1">Membrane</location>
        <topology evidence="1">Multi-pass membrane protein</topology>
    </subcellularLocation>
</comment>
<dbReference type="EMBL" id="BRXY01000013">
    <property type="protein sequence ID" value="GMH52736.1"/>
    <property type="molecule type" value="Genomic_DNA"/>
</dbReference>
<dbReference type="Proteomes" id="UP001165085">
    <property type="component" value="Unassembled WGS sequence"/>
</dbReference>
<feature type="transmembrane region" description="Helical" evidence="5">
    <location>
        <begin position="75"/>
        <end position="99"/>
    </location>
</feature>
<dbReference type="AlphaFoldDB" id="A0A9W6ZIJ4"/>
<dbReference type="InterPro" id="IPR006153">
    <property type="entry name" value="Cation/H_exchanger_TM"/>
</dbReference>
<sequence length="515" mass="55458">MVICTYAGAQVSGIIMRSLSLPSLLGQLLFGLFLSLFLSSPLPLSITSPLKSLSLTVLLIRAGISINISNLLPEFYLTLGLSFLPFVIEAGVVAGFSWFLLNQASAFMIGALISDVSPAVTTPIFLSMLPPPSSPLHPPLKRFTSVLLASSNMNSVVSIHCFYIAFEVTFHTGSALVRGIIGVAESIIGPVMGMVAGWGITKLGGERGGIVSGGLMGMSATFLVAGMEFKLSGAGALAALFTAISVFNPLPWRSLPTPPPSNVTKIPLSTSFSSTWGQPASVHRSDSPPPPSVPSLNTEVSLIYRKLWENVFEALLFGLLGAEIDFTKIDQRTVLVGTAIIACGLVFRFGATYLCCRSIGGYCYKRSLFVATCWMPKATVQAALCTIALDFVRSDAWWKLESKGHPHYSETEMNAYRVKWEGRATDVLNVGVLSIILTAPICAYIIPKLVRPLVEEPLLLKLKEAGTVRQRNSFGTQGQAQVYTSIDGSQTWVETPTKLSGMSYDMEEIKRVKSV</sequence>
<dbReference type="GO" id="GO:1902600">
    <property type="term" value="P:proton transmembrane transport"/>
    <property type="evidence" value="ECO:0007669"/>
    <property type="project" value="InterPro"/>
</dbReference>
<evidence type="ECO:0000256" key="4">
    <source>
        <dbReference type="ARBA" id="ARBA00023136"/>
    </source>
</evidence>
<keyword evidence="4 5" id="KW-0472">Membrane</keyword>
<evidence type="ECO:0000256" key="5">
    <source>
        <dbReference type="SAM" id="Phobius"/>
    </source>
</evidence>
<feature type="transmembrane region" description="Helical" evidence="5">
    <location>
        <begin position="19"/>
        <end position="38"/>
    </location>
</feature>
<dbReference type="Pfam" id="PF00999">
    <property type="entry name" value="Na_H_Exchanger"/>
    <property type="match status" value="1"/>
</dbReference>
<protein>
    <recommendedName>
        <fullName evidence="6">Cation/H+ exchanger transmembrane domain-containing protein</fullName>
    </recommendedName>
</protein>
<feature type="transmembrane region" description="Helical" evidence="5">
    <location>
        <begin position="210"/>
        <end position="227"/>
    </location>
</feature>
<feature type="transmembrane region" description="Helical" evidence="5">
    <location>
        <begin position="427"/>
        <end position="446"/>
    </location>
</feature>